<proteinExistence type="predicted"/>
<protein>
    <submittedName>
        <fullName evidence="1">Uncharacterized protein</fullName>
    </submittedName>
</protein>
<organism evidence="1 2">
    <name type="scientific">Allacma fusca</name>
    <dbReference type="NCBI Taxonomy" id="39272"/>
    <lineage>
        <taxon>Eukaryota</taxon>
        <taxon>Metazoa</taxon>
        <taxon>Ecdysozoa</taxon>
        <taxon>Arthropoda</taxon>
        <taxon>Hexapoda</taxon>
        <taxon>Collembola</taxon>
        <taxon>Symphypleona</taxon>
        <taxon>Sminthuridae</taxon>
        <taxon>Allacma</taxon>
    </lineage>
</organism>
<dbReference type="EMBL" id="CAJVCH010071583">
    <property type="protein sequence ID" value="CAG7720566.1"/>
    <property type="molecule type" value="Genomic_DNA"/>
</dbReference>
<sequence>MDILFQRRPFLYGYSVLDRTHNFFRGSKDLPIITEGFPLGGSPALYSSTSGSKYSLTLLQPFKFSQEFPQRIEIMLEWPRGVDTNEYLKDMIWLNPFHSIDKPRPFTHVPYVYKILYTHETVVVLASVRLQH</sequence>
<accession>A0A8J2JIT3</accession>
<reference evidence="1" key="1">
    <citation type="submission" date="2021-06" db="EMBL/GenBank/DDBJ databases">
        <authorList>
            <person name="Hodson N. C."/>
            <person name="Mongue J. A."/>
            <person name="Jaron S. K."/>
        </authorList>
    </citation>
    <scope>NUCLEOTIDE SEQUENCE</scope>
</reference>
<name>A0A8J2JIT3_9HEXA</name>
<dbReference type="AlphaFoldDB" id="A0A8J2JIT3"/>
<evidence type="ECO:0000313" key="1">
    <source>
        <dbReference type="EMBL" id="CAG7720566.1"/>
    </source>
</evidence>
<gene>
    <name evidence="1" type="ORF">AFUS01_LOCUS9836</name>
</gene>
<keyword evidence="2" id="KW-1185">Reference proteome</keyword>
<evidence type="ECO:0000313" key="2">
    <source>
        <dbReference type="Proteomes" id="UP000708208"/>
    </source>
</evidence>
<comment type="caution">
    <text evidence="1">The sequence shown here is derived from an EMBL/GenBank/DDBJ whole genome shotgun (WGS) entry which is preliminary data.</text>
</comment>
<dbReference type="Proteomes" id="UP000708208">
    <property type="component" value="Unassembled WGS sequence"/>
</dbReference>